<dbReference type="PROSITE" id="PS01124">
    <property type="entry name" value="HTH_ARAC_FAMILY_2"/>
    <property type="match status" value="1"/>
</dbReference>
<dbReference type="PANTHER" id="PTHR43280:SF32">
    <property type="entry name" value="TRANSCRIPTIONAL REGULATORY PROTEIN"/>
    <property type="match status" value="1"/>
</dbReference>
<protein>
    <submittedName>
        <fullName evidence="5">Helix-turn-helix domain-containing protein</fullName>
    </submittedName>
</protein>
<comment type="caution">
    <text evidence="5">The sequence shown here is derived from an EMBL/GenBank/DDBJ whole genome shotgun (WGS) entry which is preliminary data.</text>
</comment>
<gene>
    <name evidence="5" type="ORF">JI741_15790</name>
</gene>
<keyword evidence="3" id="KW-0804">Transcription</keyword>
<evidence type="ECO:0000256" key="3">
    <source>
        <dbReference type="ARBA" id="ARBA00023163"/>
    </source>
</evidence>
<keyword evidence="1" id="KW-0805">Transcription regulation</keyword>
<dbReference type="InterPro" id="IPR009057">
    <property type="entry name" value="Homeodomain-like_sf"/>
</dbReference>
<dbReference type="InterPro" id="IPR037923">
    <property type="entry name" value="HTH-like"/>
</dbReference>
<reference evidence="5 6" key="1">
    <citation type="submission" date="2021-01" db="EMBL/GenBank/DDBJ databases">
        <title>Chryseolinea sp. Jin1 Genome sequencing and assembly.</title>
        <authorList>
            <person name="Kim I."/>
        </authorList>
    </citation>
    <scope>NUCLEOTIDE SEQUENCE [LARGE SCALE GENOMIC DNA]</scope>
    <source>
        <strain evidence="5 6">Jin1</strain>
    </source>
</reference>
<keyword evidence="2" id="KW-0238">DNA-binding</keyword>
<evidence type="ECO:0000256" key="1">
    <source>
        <dbReference type="ARBA" id="ARBA00023015"/>
    </source>
</evidence>
<sequence>MSPGTDERCATTSEQSLTCQFEIETLKNLRERKFADLTLTGQLNRYEIFYITHGTARLTTDVGEFAMEKGSVCILTIGQLGTLSLTKDLEGFYISLSAEYFRWSGFELSFMLLSANGCDRNSPLLYQVDDENQPEINDILYKMRKEFLHFFSLRVEILAGLFKLFLLYLSRKEGVLSTQNVYSRNVELMNSFARLVGEHFTNEKTVSFYACELCVTPSYLNQVVKRVSGLTASHWIHQYVVTEAKRRAAQSNHSMKQIAYDLGFNDASHFSKFFKNFSGVNFTRFKKGSPHAFVSSVNHDTQLSSLQKNHGAT</sequence>
<dbReference type="RefSeq" id="WP_202011194.1">
    <property type="nucleotide sequence ID" value="NZ_JAERRB010000005.1"/>
</dbReference>
<organism evidence="5 6">
    <name type="scientific">Chryseolinea lacunae</name>
    <dbReference type="NCBI Taxonomy" id="2801331"/>
    <lineage>
        <taxon>Bacteria</taxon>
        <taxon>Pseudomonadati</taxon>
        <taxon>Bacteroidota</taxon>
        <taxon>Cytophagia</taxon>
        <taxon>Cytophagales</taxon>
        <taxon>Fulvivirgaceae</taxon>
        <taxon>Chryseolinea</taxon>
    </lineage>
</organism>
<dbReference type="InterPro" id="IPR018060">
    <property type="entry name" value="HTH_AraC"/>
</dbReference>
<dbReference type="Gene3D" id="1.10.10.60">
    <property type="entry name" value="Homeodomain-like"/>
    <property type="match status" value="1"/>
</dbReference>
<dbReference type="EMBL" id="JAERRB010000005">
    <property type="protein sequence ID" value="MBL0742688.1"/>
    <property type="molecule type" value="Genomic_DNA"/>
</dbReference>
<name>A0ABS1KTP9_9BACT</name>
<dbReference type="SUPFAM" id="SSF51215">
    <property type="entry name" value="Regulatory protein AraC"/>
    <property type="match status" value="1"/>
</dbReference>
<dbReference type="SMART" id="SM00342">
    <property type="entry name" value="HTH_ARAC"/>
    <property type="match status" value="1"/>
</dbReference>
<dbReference type="PANTHER" id="PTHR43280">
    <property type="entry name" value="ARAC-FAMILY TRANSCRIPTIONAL REGULATOR"/>
    <property type="match status" value="1"/>
</dbReference>
<feature type="domain" description="HTH araC/xylS-type" evidence="4">
    <location>
        <begin position="190"/>
        <end position="288"/>
    </location>
</feature>
<dbReference type="Proteomes" id="UP000613030">
    <property type="component" value="Unassembled WGS sequence"/>
</dbReference>
<evidence type="ECO:0000259" key="4">
    <source>
        <dbReference type="PROSITE" id="PS01124"/>
    </source>
</evidence>
<evidence type="ECO:0000313" key="5">
    <source>
        <dbReference type="EMBL" id="MBL0742688.1"/>
    </source>
</evidence>
<dbReference type="Pfam" id="PF12833">
    <property type="entry name" value="HTH_18"/>
    <property type="match status" value="1"/>
</dbReference>
<evidence type="ECO:0000313" key="6">
    <source>
        <dbReference type="Proteomes" id="UP000613030"/>
    </source>
</evidence>
<evidence type="ECO:0000256" key="2">
    <source>
        <dbReference type="ARBA" id="ARBA00023125"/>
    </source>
</evidence>
<dbReference type="SUPFAM" id="SSF46689">
    <property type="entry name" value="Homeodomain-like"/>
    <property type="match status" value="1"/>
</dbReference>
<proteinExistence type="predicted"/>
<accession>A0ABS1KTP9</accession>
<keyword evidence="6" id="KW-1185">Reference proteome</keyword>